<dbReference type="InterPro" id="IPR052344">
    <property type="entry name" value="Transposase-related"/>
</dbReference>
<evidence type="ECO:0000259" key="5">
    <source>
        <dbReference type="Pfam" id="PF13817"/>
    </source>
</evidence>
<dbReference type="PANTHER" id="PTHR33678">
    <property type="entry name" value="BLL1576 PROTEIN"/>
    <property type="match status" value="1"/>
</dbReference>
<proteinExistence type="predicted"/>
<sequence length="597" mass="68815">MADSSKDIQLRELKDMINDLKKMIKTLQATVDAANKREEALTQERDNLKEEIDLLRKKLFGTSSEKRTLDIPGQLNFFNEAELEQDPKAAKAEDLEALLPEKTGKKRKARVTDAERFKGVPVEKKYLDLSGEDKLCPVCGTPLKEIGEEFVRRELVFVPAKLKVYEYYSKNYECPQCSLSDLPVIKKGKDGRAHMLYGMASAGTVAWVMYQKFCNGLPFYRQEKDWKQYGVAITRATMANWVIRNSEAFFLPMYEYFHRKLLERGFAMADETPLQVLHEPERRAQTKSYMWLFRSGEDGGPPIILYKYSETRAGDNAVDFLHGFKGYLMCDGYSGYNKVPDAKRTACWAHIRRYLTDAIPKGKALDYTQPSVQGMLYINQLFHMEDVIKSKDSSFDAIKKARLEKEKPVVEGFLSWLDQQDPTRGSRMDKAVTYIQNRRSYLSTYLEDGRCSFSNNLSENAIRPFTVGRKNWLFCDTPNGAQASAIVYTMVEMAKANGVNVYHYLTYLLEKLPDDRMSDDELELLAPWNETIKVEIERRANESNQSYVCFLQVLFGEYCKIFLENVASPNWRKLQGTGWQLFHQPDSHCRPYLVSIG</sequence>
<evidence type="ECO:0000313" key="6">
    <source>
        <dbReference type="EMBL" id="QBE98012.1"/>
    </source>
</evidence>
<dbReference type="InterPro" id="IPR039552">
    <property type="entry name" value="IS66_C"/>
</dbReference>
<dbReference type="EMBL" id="CP035945">
    <property type="protein sequence ID" value="QBE98012.1"/>
    <property type="molecule type" value="Genomic_DNA"/>
</dbReference>
<name>A0A4P6M131_9FIRM</name>
<evidence type="ECO:0008006" key="8">
    <source>
        <dbReference type="Google" id="ProtNLM"/>
    </source>
</evidence>
<reference evidence="6 7" key="1">
    <citation type="submission" date="2019-01" db="EMBL/GenBank/DDBJ databases">
        <title>PMF-metabolizing Aryl O-demethylase.</title>
        <authorList>
            <person name="Kim M."/>
        </authorList>
    </citation>
    <scope>NUCLEOTIDE SEQUENCE [LARGE SCALE GENOMIC DNA]</scope>
    <source>
        <strain evidence="6 7">PMF1</strain>
    </source>
</reference>
<dbReference type="NCBIfam" id="NF033517">
    <property type="entry name" value="transpos_IS66"/>
    <property type="match status" value="1"/>
</dbReference>
<evidence type="ECO:0000259" key="2">
    <source>
        <dbReference type="Pfam" id="PF03050"/>
    </source>
</evidence>
<evidence type="ECO:0000259" key="3">
    <source>
        <dbReference type="Pfam" id="PF13005"/>
    </source>
</evidence>
<dbReference type="Pfam" id="PF03050">
    <property type="entry name" value="DDE_Tnp_IS66"/>
    <property type="match status" value="1"/>
</dbReference>
<accession>A0A4P6M131</accession>
<dbReference type="InterPro" id="IPR024463">
    <property type="entry name" value="Transposase_TnpC_homeodom"/>
</dbReference>
<dbReference type="Pfam" id="PF13817">
    <property type="entry name" value="DDE_Tnp_IS66_C"/>
    <property type="match status" value="1"/>
</dbReference>
<evidence type="ECO:0000313" key="7">
    <source>
        <dbReference type="Proteomes" id="UP000289794"/>
    </source>
</evidence>
<dbReference type="KEGG" id="bpro:PMF13cell1_03575"/>
<evidence type="ECO:0000259" key="4">
    <source>
        <dbReference type="Pfam" id="PF13007"/>
    </source>
</evidence>
<dbReference type="Pfam" id="PF13005">
    <property type="entry name" value="zf-IS66"/>
    <property type="match status" value="1"/>
</dbReference>
<keyword evidence="1" id="KW-0175">Coiled coil</keyword>
<dbReference type="InterPro" id="IPR004291">
    <property type="entry name" value="Transposase_IS66_central"/>
</dbReference>
<protein>
    <recommendedName>
        <fullName evidence="8">IS66 family transposase</fullName>
    </recommendedName>
</protein>
<feature type="domain" description="Transposase TnpC homeodomain" evidence="4">
    <location>
        <begin position="48"/>
        <end position="110"/>
    </location>
</feature>
<dbReference type="Proteomes" id="UP000289794">
    <property type="component" value="Chromosome"/>
</dbReference>
<dbReference type="InterPro" id="IPR024474">
    <property type="entry name" value="Znf_dom_IS66"/>
</dbReference>
<gene>
    <name evidence="6" type="ORF">PMF13cell1_03575</name>
</gene>
<dbReference type="AlphaFoldDB" id="A0A4P6M131"/>
<organism evidence="6 7">
    <name type="scientific">Blautia producta</name>
    <dbReference type="NCBI Taxonomy" id="33035"/>
    <lineage>
        <taxon>Bacteria</taxon>
        <taxon>Bacillati</taxon>
        <taxon>Bacillota</taxon>
        <taxon>Clostridia</taxon>
        <taxon>Lachnospirales</taxon>
        <taxon>Lachnospiraceae</taxon>
        <taxon>Blautia</taxon>
    </lineage>
</organism>
<feature type="domain" description="Transposase IS66 central" evidence="2">
    <location>
        <begin position="198"/>
        <end position="483"/>
    </location>
</feature>
<dbReference type="Pfam" id="PF13007">
    <property type="entry name" value="LZ_Tnp_IS66"/>
    <property type="match status" value="1"/>
</dbReference>
<feature type="domain" description="Transposase IS66 C-terminal" evidence="5">
    <location>
        <begin position="489"/>
        <end position="528"/>
    </location>
</feature>
<feature type="domain" description="Transposase IS66 zinc-finger binding" evidence="3">
    <location>
        <begin position="134"/>
        <end position="177"/>
    </location>
</feature>
<evidence type="ECO:0000256" key="1">
    <source>
        <dbReference type="SAM" id="Coils"/>
    </source>
</evidence>
<feature type="coiled-coil region" evidence="1">
    <location>
        <begin position="10"/>
        <end position="58"/>
    </location>
</feature>